<evidence type="ECO:0000313" key="2">
    <source>
        <dbReference type="Proteomes" id="UP001597012"/>
    </source>
</evidence>
<dbReference type="PANTHER" id="PTHR42754:SF1">
    <property type="entry name" value="LIPOPROTEIN"/>
    <property type="match status" value="1"/>
</dbReference>
<sequence>MKRYFFVLFIAVLIFSCEPENGNEVTPIPDTTFLGEVAWIKTVGGTGEETAQAIITTTDGGYAVLGFTNSIDGDIDGKSTAVNDYLLLKFDGQGNLEWNNTYGGSKDDRGQSLVQTKEGGFALTGYAMSDDGDGSINNGFHDNWVVKVDVLGSMEWEKSFGFSGHDHSYDIVETQDGGLFFTGFLDITSARADGNTEKANTLTRHGVGEFWGTKIDASGALQWRGYFGGTNNDRSHAVVESDDGGFVMAGFSESNDFDISNTQGSYDFWVVKVDANGNLLWERSYGGSGIEIAYDIAKTQDGGYVIAGNTFSSDGDISGTKGESDVWLVKIDASGSLVWEHTYGGSSFDAAQAVISSKNGGYFIVGSSKSINKDADANYGENDIWLVKTDDLGNLVWQKSFGGSGLDFAFDIVENLDGSIVLVGETSSTDFGDAASKGKSDIVMIKLK</sequence>
<dbReference type="EMBL" id="JBHTHY010000003">
    <property type="protein sequence ID" value="MFD0795957.1"/>
    <property type="molecule type" value="Genomic_DNA"/>
</dbReference>
<gene>
    <name evidence="1" type="ORF">ACFQZJ_00680</name>
</gene>
<comment type="caution">
    <text evidence="1">The sequence shown here is derived from an EMBL/GenBank/DDBJ whole genome shotgun (WGS) entry which is preliminary data.</text>
</comment>
<dbReference type="PANTHER" id="PTHR42754">
    <property type="entry name" value="ENDOGLUCANASE"/>
    <property type="match status" value="1"/>
</dbReference>
<accession>A0ABW3AYN1</accession>
<dbReference type="Proteomes" id="UP001597012">
    <property type="component" value="Unassembled WGS sequence"/>
</dbReference>
<organism evidence="1 2">
    <name type="scientific">Maribacter chungangensis</name>
    <dbReference type="NCBI Taxonomy" id="1069117"/>
    <lineage>
        <taxon>Bacteria</taxon>
        <taxon>Pseudomonadati</taxon>
        <taxon>Bacteroidota</taxon>
        <taxon>Flavobacteriia</taxon>
        <taxon>Flavobacteriales</taxon>
        <taxon>Flavobacteriaceae</taxon>
        <taxon>Maribacter</taxon>
    </lineage>
</organism>
<keyword evidence="2" id="KW-1185">Reference proteome</keyword>
<reference evidence="2" key="1">
    <citation type="journal article" date="2019" name="Int. J. Syst. Evol. Microbiol.">
        <title>The Global Catalogue of Microorganisms (GCM) 10K type strain sequencing project: providing services to taxonomists for standard genome sequencing and annotation.</title>
        <authorList>
            <consortium name="The Broad Institute Genomics Platform"/>
            <consortium name="The Broad Institute Genome Sequencing Center for Infectious Disease"/>
            <person name="Wu L."/>
            <person name="Ma J."/>
        </authorList>
    </citation>
    <scope>NUCLEOTIDE SEQUENCE [LARGE SCALE GENOMIC DNA]</scope>
    <source>
        <strain evidence="2">CCUG 61948</strain>
    </source>
</reference>
<dbReference type="RefSeq" id="WP_379931628.1">
    <property type="nucleotide sequence ID" value="NZ_JBHTHY010000003.1"/>
</dbReference>
<name>A0ABW3AYN1_9FLAO</name>
<evidence type="ECO:0008006" key="3">
    <source>
        <dbReference type="Google" id="ProtNLM"/>
    </source>
</evidence>
<protein>
    <recommendedName>
        <fullName evidence="3">T9SS C-terminal target domain-containing protein</fullName>
    </recommendedName>
</protein>
<dbReference type="PROSITE" id="PS51257">
    <property type="entry name" value="PROKAR_LIPOPROTEIN"/>
    <property type="match status" value="1"/>
</dbReference>
<evidence type="ECO:0000313" key="1">
    <source>
        <dbReference type="EMBL" id="MFD0795957.1"/>
    </source>
</evidence>
<proteinExistence type="predicted"/>